<dbReference type="STRING" id="166486.ERS852572_01473"/>
<protein>
    <submittedName>
        <fullName evidence="2">Uncharacterized protein</fullName>
    </submittedName>
</protein>
<feature type="transmembrane region" description="Helical" evidence="1">
    <location>
        <begin position="182"/>
        <end position="203"/>
    </location>
</feature>
<reference evidence="2 3" key="1">
    <citation type="submission" date="2015-09" db="EMBL/GenBank/DDBJ databases">
        <authorList>
            <consortium name="Pathogen Informatics"/>
        </authorList>
    </citation>
    <scope>NUCLEOTIDE SEQUENCE [LARGE SCALE GENOMIC DNA]</scope>
    <source>
        <strain evidence="2 3">2789STDY5834960</strain>
    </source>
</reference>
<dbReference type="RefSeq" id="WP_055194004.1">
    <property type="nucleotide sequence ID" value="NZ_CABIYH010000009.1"/>
</dbReference>
<name>A0A173TDS1_9FIRM</name>
<accession>A0A173TDS1</accession>
<evidence type="ECO:0000256" key="1">
    <source>
        <dbReference type="SAM" id="Phobius"/>
    </source>
</evidence>
<keyword evidence="1" id="KW-0472">Membrane</keyword>
<keyword evidence="1" id="KW-0812">Transmembrane</keyword>
<dbReference type="EMBL" id="CYXZ01000009">
    <property type="protein sequence ID" value="CUN00266.1"/>
    <property type="molecule type" value="Genomic_DNA"/>
</dbReference>
<dbReference type="AlphaFoldDB" id="A0A173TDS1"/>
<dbReference type="PaxDb" id="166486-ERS852572_01473"/>
<organism evidence="2 3">
    <name type="scientific">Roseburia intestinalis</name>
    <dbReference type="NCBI Taxonomy" id="166486"/>
    <lineage>
        <taxon>Bacteria</taxon>
        <taxon>Bacillati</taxon>
        <taxon>Bacillota</taxon>
        <taxon>Clostridia</taxon>
        <taxon>Lachnospirales</taxon>
        <taxon>Lachnospiraceae</taxon>
        <taxon>Roseburia</taxon>
    </lineage>
</organism>
<dbReference type="Proteomes" id="UP000095350">
    <property type="component" value="Unassembled WGS sequence"/>
</dbReference>
<keyword evidence="1" id="KW-1133">Transmembrane helix</keyword>
<evidence type="ECO:0000313" key="2">
    <source>
        <dbReference type="EMBL" id="CUN00266.1"/>
    </source>
</evidence>
<feature type="transmembrane region" description="Helical" evidence="1">
    <location>
        <begin position="249"/>
        <end position="268"/>
    </location>
</feature>
<feature type="transmembrane region" description="Helical" evidence="1">
    <location>
        <begin position="6"/>
        <end position="25"/>
    </location>
</feature>
<dbReference type="OrthoDB" id="2068050at2"/>
<feature type="transmembrane region" description="Helical" evidence="1">
    <location>
        <begin position="215"/>
        <end position="237"/>
    </location>
</feature>
<evidence type="ECO:0000313" key="3">
    <source>
        <dbReference type="Proteomes" id="UP000095350"/>
    </source>
</evidence>
<gene>
    <name evidence="2" type="ORF">ERS852572_01473</name>
</gene>
<sequence length="422" mass="49589">MGEITSGISILLGSAVVSTIITTIFNQYNNRKNNTLKYITEERKKWRDTIRLISEKIQACEFSGQDEKNIEKYLVELELNINSCGWGNKKDIKEDAYIWDEINQVKKVDNEGDFKKHKELLIYYISIMLKEDWDRSKNEVNGYSQAFVEILTMILINSAICCLYLHIGQYPPYTWITVVGKVSIYTLMVYGIIKLIIFVADLIRISLGEKFIVHSFLKVLTVELVILIGLFEIPILLNGYLQIVVPGEPLLNSLVSILSYIEAIKIFWNWVIKYEKYRKFCVKIYTSRQKILNETETNLLLYKTNMEEMYQYIKNNQTDVDNVKTTVSSLKKLFKTYKKEIKACLKIESNKTMTAERRNKIDQLKNDLNQLEEYEQKIYKYYNVGLNVKIKSLPGMVGKKWKKIKMRFKRIVELFYKQRGSL</sequence>
<feature type="transmembrane region" description="Helical" evidence="1">
    <location>
        <begin position="146"/>
        <end position="167"/>
    </location>
</feature>
<proteinExistence type="predicted"/>